<feature type="domain" description="ABC transmembrane type-1" evidence="9">
    <location>
        <begin position="42"/>
        <end position="245"/>
    </location>
</feature>
<feature type="transmembrane region" description="Helical" evidence="8">
    <location>
        <begin position="183"/>
        <end position="206"/>
    </location>
</feature>
<dbReference type="PANTHER" id="PTHR43357:SF4">
    <property type="entry name" value="INNER MEMBRANE ABC TRANSPORTER PERMEASE PROTEIN YDCV"/>
    <property type="match status" value="1"/>
</dbReference>
<dbReference type="CDD" id="cd06261">
    <property type="entry name" value="TM_PBP2"/>
    <property type="match status" value="1"/>
</dbReference>
<evidence type="ECO:0000256" key="6">
    <source>
        <dbReference type="ARBA" id="ARBA00022989"/>
    </source>
</evidence>
<proteinExistence type="inferred from homology"/>
<protein>
    <submittedName>
        <fullName evidence="10">ABC transporter permease</fullName>
    </submittedName>
</protein>
<dbReference type="AlphaFoldDB" id="A0A2P6MK55"/>
<sequence length="258" mass="28657">MMLFVGQGMFRAVQESLAFGGAEGMLVHYETLFASRSFWAAAGVSVYVALVSSIVSLVIGLVITRTFVRVFAVDTWKLAAWFPMLIPHFVAAYLVLLFFAPAGWAASVLGTMLPPFVQSSAYTGVILTYIWKEVPFVILMLLPVYQELDWRMAEVSRSLGAGRFQTFRHAEWPHAGPVAVETALIMFIFILGAFEIPGLLGVTYPAMLPVLAFDWFYQSGWSERPLAQAMMVLVTAVSLVLAALVLSWVRRGRRRSYA</sequence>
<name>A0A2P6MK55_ALKUR</name>
<dbReference type="OrthoDB" id="9785836at2"/>
<keyword evidence="2 8" id="KW-0813">Transport</keyword>
<feature type="transmembrane region" description="Helical" evidence="8">
    <location>
        <begin position="226"/>
        <end position="249"/>
    </location>
</feature>
<feature type="transmembrane region" description="Helical" evidence="8">
    <location>
        <begin position="80"/>
        <end position="100"/>
    </location>
</feature>
<feature type="transmembrane region" description="Helical" evidence="8">
    <location>
        <begin position="120"/>
        <end position="142"/>
    </location>
</feature>
<dbReference type="Proteomes" id="UP000243650">
    <property type="component" value="Unassembled WGS sequence"/>
</dbReference>
<evidence type="ECO:0000256" key="3">
    <source>
        <dbReference type="ARBA" id="ARBA00022475"/>
    </source>
</evidence>
<dbReference type="PANTHER" id="PTHR43357">
    <property type="entry name" value="INNER MEMBRANE ABC TRANSPORTER PERMEASE PROTEIN YDCV"/>
    <property type="match status" value="1"/>
</dbReference>
<gene>
    <name evidence="10" type="ORF">C6I21_04545</name>
</gene>
<keyword evidence="6 8" id="KW-1133">Transmembrane helix</keyword>
<dbReference type="Pfam" id="PF00528">
    <property type="entry name" value="BPD_transp_1"/>
    <property type="match status" value="1"/>
</dbReference>
<keyword evidence="11" id="KW-1185">Reference proteome</keyword>
<comment type="caution">
    <text evidence="10">The sequence shown here is derived from an EMBL/GenBank/DDBJ whole genome shotgun (WGS) entry which is preliminary data.</text>
</comment>
<organism evidence="10 11">
    <name type="scientific">Alkalicoccus urumqiensis</name>
    <name type="common">Bacillus urumqiensis</name>
    <dbReference type="NCBI Taxonomy" id="1548213"/>
    <lineage>
        <taxon>Bacteria</taxon>
        <taxon>Bacillati</taxon>
        <taxon>Bacillota</taxon>
        <taxon>Bacilli</taxon>
        <taxon>Bacillales</taxon>
        <taxon>Bacillaceae</taxon>
        <taxon>Alkalicoccus</taxon>
    </lineage>
</organism>
<evidence type="ECO:0000256" key="1">
    <source>
        <dbReference type="ARBA" id="ARBA00004429"/>
    </source>
</evidence>
<keyword evidence="7 8" id="KW-0472">Membrane</keyword>
<dbReference type="GO" id="GO:0055085">
    <property type="term" value="P:transmembrane transport"/>
    <property type="evidence" value="ECO:0007669"/>
    <property type="project" value="InterPro"/>
</dbReference>
<feature type="transmembrane region" description="Helical" evidence="8">
    <location>
        <begin position="42"/>
        <end position="68"/>
    </location>
</feature>
<keyword evidence="4" id="KW-0997">Cell inner membrane</keyword>
<comment type="similarity">
    <text evidence="8">Belongs to the binding-protein-dependent transport system permease family.</text>
</comment>
<comment type="subcellular location">
    <subcellularLocation>
        <location evidence="1">Cell inner membrane</location>
        <topology evidence="1">Multi-pass membrane protein</topology>
    </subcellularLocation>
    <subcellularLocation>
        <location evidence="8">Cell membrane</location>
        <topology evidence="8">Multi-pass membrane protein</topology>
    </subcellularLocation>
</comment>
<accession>A0A2P6MK55</accession>
<evidence type="ECO:0000259" key="9">
    <source>
        <dbReference type="PROSITE" id="PS50928"/>
    </source>
</evidence>
<dbReference type="InterPro" id="IPR035906">
    <property type="entry name" value="MetI-like_sf"/>
</dbReference>
<dbReference type="InterPro" id="IPR000515">
    <property type="entry name" value="MetI-like"/>
</dbReference>
<evidence type="ECO:0000256" key="2">
    <source>
        <dbReference type="ARBA" id="ARBA00022448"/>
    </source>
</evidence>
<dbReference type="PROSITE" id="PS50928">
    <property type="entry name" value="ABC_TM1"/>
    <property type="match status" value="1"/>
</dbReference>
<reference evidence="10 11" key="1">
    <citation type="submission" date="2018-03" db="EMBL/GenBank/DDBJ databases">
        <title>Bacillus urumqiensis sp. nov., a moderately haloalkaliphilic bacterium isolated from a salt lake.</title>
        <authorList>
            <person name="Zhao B."/>
            <person name="Liao Z."/>
        </authorList>
    </citation>
    <scope>NUCLEOTIDE SEQUENCE [LARGE SCALE GENOMIC DNA]</scope>
    <source>
        <strain evidence="10 11">BZ-SZ-XJ18</strain>
    </source>
</reference>
<evidence type="ECO:0000313" key="11">
    <source>
        <dbReference type="Proteomes" id="UP000243650"/>
    </source>
</evidence>
<keyword evidence="5 8" id="KW-0812">Transmembrane</keyword>
<evidence type="ECO:0000256" key="5">
    <source>
        <dbReference type="ARBA" id="ARBA00022692"/>
    </source>
</evidence>
<dbReference type="SUPFAM" id="SSF161098">
    <property type="entry name" value="MetI-like"/>
    <property type="match status" value="1"/>
</dbReference>
<evidence type="ECO:0000313" key="10">
    <source>
        <dbReference type="EMBL" id="PRO66669.1"/>
    </source>
</evidence>
<evidence type="ECO:0000256" key="7">
    <source>
        <dbReference type="ARBA" id="ARBA00023136"/>
    </source>
</evidence>
<evidence type="ECO:0000256" key="8">
    <source>
        <dbReference type="RuleBase" id="RU363032"/>
    </source>
</evidence>
<dbReference type="Gene3D" id="1.10.3720.10">
    <property type="entry name" value="MetI-like"/>
    <property type="match status" value="1"/>
</dbReference>
<dbReference type="EMBL" id="PVNS01000003">
    <property type="protein sequence ID" value="PRO66669.1"/>
    <property type="molecule type" value="Genomic_DNA"/>
</dbReference>
<keyword evidence="3" id="KW-1003">Cell membrane</keyword>
<evidence type="ECO:0000256" key="4">
    <source>
        <dbReference type="ARBA" id="ARBA00022519"/>
    </source>
</evidence>
<dbReference type="GO" id="GO:0005886">
    <property type="term" value="C:plasma membrane"/>
    <property type="evidence" value="ECO:0007669"/>
    <property type="project" value="UniProtKB-SubCell"/>
</dbReference>